<proteinExistence type="predicted"/>
<evidence type="ECO:0000256" key="1">
    <source>
        <dbReference type="SAM" id="MobiDB-lite"/>
    </source>
</evidence>
<sequence length="175" mass="19220">MDYLTALYPALSDDVLQSILDACSGDVEEAVHLIDMQFVEEPKPVEHKSPRVASPARASRPMPTTGMPRSPQQRSRSVTENPPPPSKPIGIVRPASGEALSKLRSAIFGFSPPSSSPIASPPEKELAHSPPPDWVMKQLEAMETETGARTSPRSRAIEEREWWLDEESENPDQSP</sequence>
<feature type="compositionally biased region" description="Polar residues" evidence="1">
    <location>
        <begin position="70"/>
        <end position="80"/>
    </location>
</feature>
<feature type="compositionally biased region" description="Acidic residues" evidence="1">
    <location>
        <begin position="164"/>
        <end position="175"/>
    </location>
</feature>
<evidence type="ECO:0000313" key="3">
    <source>
        <dbReference type="Proteomes" id="UP001141327"/>
    </source>
</evidence>
<gene>
    <name evidence="2" type="ORF">PAPYR_5716</name>
</gene>
<evidence type="ECO:0008006" key="4">
    <source>
        <dbReference type="Google" id="ProtNLM"/>
    </source>
</evidence>
<dbReference type="Proteomes" id="UP001141327">
    <property type="component" value="Unassembled WGS sequence"/>
</dbReference>
<name>A0ABQ8UH10_9EUKA</name>
<organism evidence="2 3">
    <name type="scientific">Paratrimastix pyriformis</name>
    <dbReference type="NCBI Taxonomy" id="342808"/>
    <lineage>
        <taxon>Eukaryota</taxon>
        <taxon>Metamonada</taxon>
        <taxon>Preaxostyla</taxon>
        <taxon>Paratrimastigidae</taxon>
        <taxon>Paratrimastix</taxon>
    </lineage>
</organism>
<protein>
    <recommendedName>
        <fullName evidence="4">CUE domain-containing protein</fullName>
    </recommendedName>
</protein>
<reference evidence="2" key="1">
    <citation type="journal article" date="2022" name="bioRxiv">
        <title>Genomics of Preaxostyla Flagellates Illuminates Evolutionary Transitions and the Path Towards Mitochondrial Loss.</title>
        <authorList>
            <person name="Novak L.V.F."/>
            <person name="Treitli S.C."/>
            <person name="Pyrih J."/>
            <person name="Halakuc P."/>
            <person name="Pipaliya S.V."/>
            <person name="Vacek V."/>
            <person name="Brzon O."/>
            <person name="Soukal P."/>
            <person name="Eme L."/>
            <person name="Dacks J.B."/>
            <person name="Karnkowska A."/>
            <person name="Elias M."/>
            <person name="Hampl V."/>
        </authorList>
    </citation>
    <scope>NUCLEOTIDE SEQUENCE</scope>
    <source>
        <strain evidence="2">RCP-MX</strain>
    </source>
</reference>
<evidence type="ECO:0000313" key="2">
    <source>
        <dbReference type="EMBL" id="KAJ4458519.1"/>
    </source>
</evidence>
<comment type="caution">
    <text evidence="2">The sequence shown here is derived from an EMBL/GenBank/DDBJ whole genome shotgun (WGS) entry which is preliminary data.</text>
</comment>
<feature type="compositionally biased region" description="Low complexity" evidence="1">
    <location>
        <begin position="105"/>
        <end position="118"/>
    </location>
</feature>
<dbReference type="CDD" id="cd14279">
    <property type="entry name" value="CUE"/>
    <property type="match status" value="1"/>
</dbReference>
<feature type="region of interest" description="Disordered" evidence="1">
    <location>
        <begin position="41"/>
        <end position="175"/>
    </location>
</feature>
<keyword evidence="3" id="KW-1185">Reference proteome</keyword>
<dbReference type="EMBL" id="JAPMOS010000028">
    <property type="protein sequence ID" value="KAJ4458519.1"/>
    <property type="molecule type" value="Genomic_DNA"/>
</dbReference>
<accession>A0ABQ8UH10</accession>